<dbReference type="Proteomes" id="UP000245711">
    <property type="component" value="Chromosome"/>
</dbReference>
<evidence type="ECO:0000313" key="1">
    <source>
        <dbReference type="EMBL" id="AWK71122.1"/>
    </source>
</evidence>
<evidence type="ECO:0000313" key="2">
    <source>
        <dbReference type="Proteomes" id="UP000245711"/>
    </source>
</evidence>
<sequence length="142" mass="15398">MPHANPTDLPNGGGGRWPAALNHFRSVQWGDLEVGYTTTAGPRDCTEMYRAGGLPGGVCMCPHYGYVLAGAITACYPNTGWEDEVVTVGEVYFFPAGHILKYTEPTTHLEFNPAYALQQLMDAIQRLADSADALRTASYPSE</sequence>
<reference evidence="1 2" key="1">
    <citation type="submission" date="2017-05" db="EMBL/GenBank/DDBJ databases">
        <title>Isolation of Rhodococcus sp. S2-17 biodegrading of BP-3.</title>
        <authorList>
            <person name="Lee Y."/>
            <person name="Kim K.H."/>
            <person name="Chun B.H."/>
            <person name="Jung H.S."/>
            <person name="Jeon C.O."/>
        </authorList>
    </citation>
    <scope>NUCLEOTIDE SEQUENCE [LARGE SCALE GENOMIC DNA]</scope>
    <source>
        <strain evidence="1 2">S2-17</strain>
    </source>
</reference>
<name>A0A2S2BR99_9NOCA</name>
<dbReference type="EMBL" id="CP021354">
    <property type="protein sequence ID" value="AWK71122.1"/>
    <property type="molecule type" value="Genomic_DNA"/>
</dbReference>
<dbReference type="RefSeq" id="WP_230990091.1">
    <property type="nucleotide sequence ID" value="NZ_CP021354.1"/>
</dbReference>
<accession>A0A2S2BR99</accession>
<dbReference type="KEGG" id="roz:CBI38_05575"/>
<gene>
    <name evidence="1" type="ORF">CBI38_05575</name>
</gene>
<dbReference type="AlphaFoldDB" id="A0A2S2BR99"/>
<protein>
    <submittedName>
        <fullName evidence="1">Uncharacterized protein</fullName>
    </submittedName>
</protein>
<keyword evidence="2" id="KW-1185">Reference proteome</keyword>
<organism evidence="1 2">
    <name type="scientific">Rhodococcus oxybenzonivorans</name>
    <dbReference type="NCBI Taxonomy" id="1990687"/>
    <lineage>
        <taxon>Bacteria</taxon>
        <taxon>Bacillati</taxon>
        <taxon>Actinomycetota</taxon>
        <taxon>Actinomycetes</taxon>
        <taxon>Mycobacteriales</taxon>
        <taxon>Nocardiaceae</taxon>
        <taxon>Rhodococcus</taxon>
    </lineage>
</organism>
<proteinExistence type="predicted"/>